<evidence type="ECO:0000313" key="1">
    <source>
        <dbReference type="EMBL" id="KAL1603248.1"/>
    </source>
</evidence>
<dbReference type="EMBL" id="JAKIXB020000012">
    <property type="protein sequence ID" value="KAL1603248.1"/>
    <property type="molecule type" value="Genomic_DNA"/>
</dbReference>
<dbReference type="InterPro" id="IPR024079">
    <property type="entry name" value="MetalloPept_cat_dom_sf"/>
</dbReference>
<dbReference type="SUPFAM" id="SSF55486">
    <property type="entry name" value="Metalloproteases ('zincins'), catalytic domain"/>
    <property type="match status" value="1"/>
</dbReference>
<organism evidence="1 2">
    <name type="scientific">Nothophoma quercina</name>
    <dbReference type="NCBI Taxonomy" id="749835"/>
    <lineage>
        <taxon>Eukaryota</taxon>
        <taxon>Fungi</taxon>
        <taxon>Dikarya</taxon>
        <taxon>Ascomycota</taxon>
        <taxon>Pezizomycotina</taxon>
        <taxon>Dothideomycetes</taxon>
        <taxon>Pleosporomycetidae</taxon>
        <taxon>Pleosporales</taxon>
        <taxon>Pleosporineae</taxon>
        <taxon>Didymellaceae</taxon>
        <taxon>Nothophoma</taxon>
    </lineage>
</organism>
<dbReference type="Proteomes" id="UP001521222">
    <property type="component" value="Unassembled WGS sequence"/>
</dbReference>
<gene>
    <name evidence="1" type="ORF">SLS59_004344</name>
</gene>
<accession>A0ABR3RFN0</accession>
<reference evidence="1 2" key="1">
    <citation type="submission" date="2024-02" db="EMBL/GenBank/DDBJ databases">
        <title>De novo assembly and annotation of 12 fungi associated with fruit tree decline syndrome in Ontario, Canada.</title>
        <authorList>
            <person name="Sulman M."/>
            <person name="Ellouze W."/>
            <person name="Ilyukhin E."/>
        </authorList>
    </citation>
    <scope>NUCLEOTIDE SEQUENCE [LARGE SCALE GENOMIC DNA]</scope>
    <source>
        <strain evidence="1 2">M97-236</strain>
    </source>
</reference>
<sequence>MWAEKLGYPANAQIGHCLAWEEANDGNPDKKRRKRRYCYKNYEHGKGGTWNKSMDPDTLAIFLGHVFEMVHEQVRNDRDDYVHYECQNNQGYDTALAKAMTDGLVQNDAHTKLCEDRTFAEKYNFMGSQFTKNPQGKIHDESGGFDVNSIMMYDLSVFSNPTCDKNKSKCPLQKLVSVNREVVGTNRTIQNTVPSDGDVAWLKVWYLYVGARHSGQ</sequence>
<comment type="caution">
    <text evidence="1">The sequence shown here is derived from an EMBL/GenBank/DDBJ whole genome shotgun (WGS) entry which is preliminary data.</text>
</comment>
<protein>
    <submittedName>
        <fullName evidence="1">Uncharacterized protein</fullName>
    </submittedName>
</protein>
<name>A0ABR3RFN0_9PLEO</name>
<dbReference type="Gene3D" id="3.40.390.10">
    <property type="entry name" value="Collagenase (Catalytic Domain)"/>
    <property type="match status" value="1"/>
</dbReference>
<evidence type="ECO:0000313" key="2">
    <source>
        <dbReference type="Proteomes" id="UP001521222"/>
    </source>
</evidence>
<proteinExistence type="predicted"/>
<keyword evidence="2" id="KW-1185">Reference proteome</keyword>